<accession>A0A7C1RWR3</accession>
<gene>
    <name evidence="3" type="ORF">ENH69_00325</name>
</gene>
<evidence type="ECO:0000313" key="3">
    <source>
        <dbReference type="EMBL" id="HDZ49649.1"/>
    </source>
</evidence>
<dbReference type="Proteomes" id="UP000885667">
    <property type="component" value="Unassembled WGS sequence"/>
</dbReference>
<sequence length="252" mass="28979">MCGFNYRFAPAVRLAKELIDKGAIGQLYHFRAQYLQEWIVDPEFPLIWRLDEKVAGSGALGDFSHIIDLARFLVGEPKSVSALTKTFIKERPLPDKPDKRGKVTVDDAFEAIVEYENGAVGTLEGSRFCPGRKNYEYFEINGAKGSIFWNLEKLDELDVYFDEERYMETKGFHKISATESYHPFYDKWWPQGHLLGWENTFVNQLYHFIDAIVNDREVAPYGATFEDGYRAAVICDAILKSASLGKRMEIKY</sequence>
<dbReference type="InterPro" id="IPR055170">
    <property type="entry name" value="GFO_IDH_MocA-like_dom"/>
</dbReference>
<organism evidence="3">
    <name type="scientific">Aerophobetes bacterium</name>
    <dbReference type="NCBI Taxonomy" id="2030807"/>
    <lineage>
        <taxon>Bacteria</taxon>
        <taxon>Candidatus Aerophobota</taxon>
    </lineage>
</organism>
<dbReference type="SUPFAM" id="SSF55347">
    <property type="entry name" value="Glyceraldehyde-3-phosphate dehydrogenase-like, C-terminal domain"/>
    <property type="match status" value="1"/>
</dbReference>
<dbReference type="PANTHER" id="PTHR43818:SF11">
    <property type="entry name" value="BCDNA.GH03377"/>
    <property type="match status" value="1"/>
</dbReference>
<dbReference type="Gene3D" id="3.30.360.10">
    <property type="entry name" value="Dihydrodipicolinate Reductase, domain 2"/>
    <property type="match status" value="1"/>
</dbReference>
<keyword evidence="1" id="KW-0560">Oxidoreductase</keyword>
<reference evidence="3" key="1">
    <citation type="journal article" date="2020" name="mSystems">
        <title>Genome- and Community-Level Interaction Insights into Carbon Utilization and Element Cycling Functions of Hydrothermarchaeota in Hydrothermal Sediment.</title>
        <authorList>
            <person name="Zhou Z."/>
            <person name="Liu Y."/>
            <person name="Xu W."/>
            <person name="Pan J."/>
            <person name="Luo Z.H."/>
            <person name="Li M."/>
        </authorList>
    </citation>
    <scope>NUCLEOTIDE SEQUENCE [LARGE SCALE GENOMIC DNA]</scope>
    <source>
        <strain evidence="3">HyVt-329</strain>
    </source>
</reference>
<dbReference type="InterPro" id="IPR050463">
    <property type="entry name" value="Gfo/Idh/MocA_oxidrdct_glycsds"/>
</dbReference>
<proteinExistence type="predicted"/>
<feature type="non-terminal residue" evidence="3">
    <location>
        <position position="1"/>
    </location>
</feature>
<dbReference type="PANTHER" id="PTHR43818">
    <property type="entry name" value="BCDNA.GH03377"/>
    <property type="match status" value="1"/>
</dbReference>
<feature type="domain" description="GFO/IDH/MocA-like oxidoreductase" evidence="2">
    <location>
        <begin position="12"/>
        <end position="147"/>
    </location>
</feature>
<dbReference type="GO" id="GO:0016491">
    <property type="term" value="F:oxidoreductase activity"/>
    <property type="evidence" value="ECO:0007669"/>
    <property type="project" value="UniProtKB-KW"/>
</dbReference>
<name>A0A7C1RWR3_UNCAE</name>
<comment type="caution">
    <text evidence="3">The sequence shown here is derived from an EMBL/GenBank/DDBJ whole genome shotgun (WGS) entry which is preliminary data.</text>
</comment>
<evidence type="ECO:0000256" key="1">
    <source>
        <dbReference type="ARBA" id="ARBA00023002"/>
    </source>
</evidence>
<evidence type="ECO:0000259" key="2">
    <source>
        <dbReference type="Pfam" id="PF22725"/>
    </source>
</evidence>
<dbReference type="AlphaFoldDB" id="A0A7C1RWR3"/>
<protein>
    <submittedName>
        <fullName evidence="3">Gfo/Idh/MocA family oxidoreductase</fullName>
    </submittedName>
</protein>
<dbReference type="Pfam" id="PF22725">
    <property type="entry name" value="GFO_IDH_MocA_C3"/>
    <property type="match status" value="1"/>
</dbReference>
<dbReference type="EMBL" id="DRFT01000023">
    <property type="protein sequence ID" value="HDZ49649.1"/>
    <property type="molecule type" value="Genomic_DNA"/>
</dbReference>